<feature type="compositionally biased region" description="Low complexity" evidence="1">
    <location>
        <begin position="397"/>
        <end position="407"/>
    </location>
</feature>
<protein>
    <submittedName>
        <fullName evidence="2">Uncharacterized protein</fullName>
    </submittedName>
</protein>
<name>A0A0C3G6K2_PILCF</name>
<dbReference type="OrthoDB" id="2573559at2759"/>
<feature type="region of interest" description="Disordered" evidence="1">
    <location>
        <begin position="313"/>
        <end position="333"/>
    </location>
</feature>
<feature type="region of interest" description="Disordered" evidence="1">
    <location>
        <begin position="671"/>
        <end position="735"/>
    </location>
</feature>
<dbReference type="STRING" id="765440.A0A0C3G6K2"/>
<dbReference type="AlphaFoldDB" id="A0A0C3G6K2"/>
<feature type="compositionally biased region" description="Pro residues" evidence="1">
    <location>
        <begin position="530"/>
        <end position="539"/>
    </location>
</feature>
<feature type="compositionally biased region" description="Basic and acidic residues" evidence="1">
    <location>
        <begin position="315"/>
        <end position="326"/>
    </location>
</feature>
<dbReference type="InParanoid" id="A0A0C3G6K2"/>
<sequence>MHHKETIRKSTTLRVVSLPDLNHLPSSPLFTGSNSSSDIVDASIFMDHSVFVGDEQFSRIRVRPVDEPHTPSPPSSPDSILIIEDNHQLADTFLRSNPDQNSQRLFSDDEGWITWATSPPRPIPALHGPLSLPYARCPSGAEGTIIEGHDNLPRMIWGLGSDDAPSTHSRVGSHNPHNTNSHGSHLKASSRMQKKQASPAYLATPLQTPKPPPNLRDYSVTLCERDRRTQVATRQHALENLGTRPRDAYGSAVILDKMLQQGAANVAGTWDSLYGNSAFKSQGLTVGDERAFDMISNIALDWQSLLGQPSLRSSVDAKRQEHESKPTHFLKPSAPVFVPSSQVVSSRFPRIFLEPRPTQSPKERNQPRSIPVIETALQYRHHHKTHQNGLPTPPSSSSPQWSSKFSPYQGSLHSPDMAPLRPNRIPNLSSVDSSNELRRFVYEHISSGAPNTTKCLPSDSPKISHAVMSPRALTCSSNVSGKPQHMQHLDEHTVNSVSSPYPGPPPSTPLPPLPAIRDSQSGLGRSPFSTTPPSPTSPEPRPRSFSYQHPRSIPLARLVQRRLSSVPEEDLSTVVDRHSSPQLQSSSQPRNQSYVPRVKTVPQTQQHQQPFHSATIRTPSPIPPVLALRSRTGPEFDQGEFRVEPGLTPMSGSFSVKVRLPYTPLKAVHVEQTKGDNDDKLPRRSEDSKENLIRAQVRSQGVNLRKKGHGKKKRIASRMQIRTPVEDDGSLPAKV</sequence>
<accession>A0A0C3G6K2</accession>
<feature type="compositionally biased region" description="Polar residues" evidence="1">
    <location>
        <begin position="164"/>
        <end position="183"/>
    </location>
</feature>
<dbReference type="Proteomes" id="UP000054166">
    <property type="component" value="Unassembled WGS sequence"/>
</dbReference>
<evidence type="ECO:0000313" key="2">
    <source>
        <dbReference type="EMBL" id="KIM91895.1"/>
    </source>
</evidence>
<feature type="compositionally biased region" description="Pro residues" evidence="1">
    <location>
        <begin position="501"/>
        <end position="514"/>
    </location>
</feature>
<feature type="compositionally biased region" description="Basic residues" evidence="1">
    <location>
        <begin position="704"/>
        <end position="716"/>
    </location>
</feature>
<gene>
    <name evidence="2" type="ORF">PILCRDRAFT_761201</name>
</gene>
<reference evidence="2 3" key="1">
    <citation type="submission" date="2014-04" db="EMBL/GenBank/DDBJ databases">
        <authorList>
            <consortium name="DOE Joint Genome Institute"/>
            <person name="Kuo A."/>
            <person name="Tarkka M."/>
            <person name="Buscot F."/>
            <person name="Kohler A."/>
            <person name="Nagy L.G."/>
            <person name="Floudas D."/>
            <person name="Copeland A."/>
            <person name="Barry K.W."/>
            <person name="Cichocki N."/>
            <person name="Veneault-Fourrey C."/>
            <person name="LaButti K."/>
            <person name="Lindquist E.A."/>
            <person name="Lipzen A."/>
            <person name="Lundell T."/>
            <person name="Morin E."/>
            <person name="Murat C."/>
            <person name="Sun H."/>
            <person name="Tunlid A."/>
            <person name="Henrissat B."/>
            <person name="Grigoriev I.V."/>
            <person name="Hibbett D.S."/>
            <person name="Martin F."/>
            <person name="Nordberg H.P."/>
            <person name="Cantor M.N."/>
            <person name="Hua S.X."/>
        </authorList>
    </citation>
    <scope>NUCLEOTIDE SEQUENCE [LARGE SCALE GENOMIC DNA]</scope>
    <source>
        <strain evidence="2 3">F 1598</strain>
    </source>
</reference>
<dbReference type="EMBL" id="KN832970">
    <property type="protein sequence ID" value="KIM91895.1"/>
    <property type="molecule type" value="Genomic_DNA"/>
</dbReference>
<dbReference type="HOGENOM" id="CLU_016019_0_0_1"/>
<feature type="compositionally biased region" description="Basic and acidic residues" evidence="1">
    <location>
        <begin position="671"/>
        <end position="692"/>
    </location>
</feature>
<keyword evidence="3" id="KW-1185">Reference proteome</keyword>
<organism evidence="2 3">
    <name type="scientific">Piloderma croceum (strain F 1598)</name>
    <dbReference type="NCBI Taxonomy" id="765440"/>
    <lineage>
        <taxon>Eukaryota</taxon>
        <taxon>Fungi</taxon>
        <taxon>Dikarya</taxon>
        <taxon>Basidiomycota</taxon>
        <taxon>Agaricomycotina</taxon>
        <taxon>Agaricomycetes</taxon>
        <taxon>Agaricomycetidae</taxon>
        <taxon>Atheliales</taxon>
        <taxon>Atheliaceae</taxon>
        <taxon>Piloderma</taxon>
    </lineage>
</organism>
<evidence type="ECO:0000313" key="3">
    <source>
        <dbReference type="Proteomes" id="UP000054166"/>
    </source>
</evidence>
<proteinExistence type="predicted"/>
<feature type="region of interest" description="Disordered" evidence="1">
    <location>
        <begin position="161"/>
        <end position="214"/>
    </location>
</feature>
<evidence type="ECO:0000256" key="1">
    <source>
        <dbReference type="SAM" id="MobiDB-lite"/>
    </source>
</evidence>
<feature type="compositionally biased region" description="Low complexity" evidence="1">
    <location>
        <begin position="580"/>
        <end position="593"/>
    </location>
</feature>
<feature type="region of interest" description="Disordered" evidence="1">
    <location>
        <begin position="493"/>
        <end position="553"/>
    </location>
</feature>
<feature type="region of interest" description="Disordered" evidence="1">
    <location>
        <begin position="567"/>
        <end position="595"/>
    </location>
</feature>
<feature type="region of interest" description="Disordered" evidence="1">
    <location>
        <begin position="382"/>
        <end position="431"/>
    </location>
</feature>
<reference evidence="3" key="2">
    <citation type="submission" date="2015-01" db="EMBL/GenBank/DDBJ databases">
        <title>Evolutionary Origins and Diversification of the Mycorrhizal Mutualists.</title>
        <authorList>
            <consortium name="DOE Joint Genome Institute"/>
            <consortium name="Mycorrhizal Genomics Consortium"/>
            <person name="Kohler A."/>
            <person name="Kuo A."/>
            <person name="Nagy L.G."/>
            <person name="Floudas D."/>
            <person name="Copeland A."/>
            <person name="Barry K.W."/>
            <person name="Cichocki N."/>
            <person name="Veneault-Fourrey C."/>
            <person name="LaButti K."/>
            <person name="Lindquist E.A."/>
            <person name="Lipzen A."/>
            <person name="Lundell T."/>
            <person name="Morin E."/>
            <person name="Murat C."/>
            <person name="Riley R."/>
            <person name="Ohm R."/>
            <person name="Sun H."/>
            <person name="Tunlid A."/>
            <person name="Henrissat B."/>
            <person name="Grigoriev I.V."/>
            <person name="Hibbett D.S."/>
            <person name="Martin F."/>
        </authorList>
    </citation>
    <scope>NUCLEOTIDE SEQUENCE [LARGE SCALE GENOMIC DNA]</scope>
    <source>
        <strain evidence="3">F 1598</strain>
    </source>
</reference>